<organism evidence="4 5">
    <name type="scientific">Amniculicola lignicola CBS 123094</name>
    <dbReference type="NCBI Taxonomy" id="1392246"/>
    <lineage>
        <taxon>Eukaryota</taxon>
        <taxon>Fungi</taxon>
        <taxon>Dikarya</taxon>
        <taxon>Ascomycota</taxon>
        <taxon>Pezizomycotina</taxon>
        <taxon>Dothideomycetes</taxon>
        <taxon>Pleosporomycetidae</taxon>
        <taxon>Pleosporales</taxon>
        <taxon>Amniculicolaceae</taxon>
        <taxon>Amniculicola</taxon>
    </lineage>
</organism>
<evidence type="ECO:0000256" key="2">
    <source>
        <dbReference type="SAM" id="Phobius"/>
    </source>
</evidence>
<keyword evidence="2" id="KW-0812">Transmembrane</keyword>
<sequence length="220" mass="22878">YLSPPLLILLLLLLFTRPSSTADPTLGPQAPVTIAQDPIYSSARPCAQLCVSYYGHYLCGFPGNYHDMNADLNCGCSPTNNCMCGERQQSPVSSYLTSCVSARCGGVNGWEEDLTSMVGLYDSYCATANVEVRVSIPTDGSALSITGPAANLGSATTAKRTGSASGNAAESTETPGAGAEEQKDEGLSKSDVIALSTALGIGIPSLLVGGVALWFQLRKR</sequence>
<dbReference type="Proteomes" id="UP000799779">
    <property type="component" value="Unassembled WGS sequence"/>
</dbReference>
<accession>A0A6A5W3Z1</accession>
<protein>
    <recommendedName>
        <fullName evidence="6">Extracellular membrane protein CFEM domain-containing protein</fullName>
    </recommendedName>
</protein>
<evidence type="ECO:0000313" key="5">
    <source>
        <dbReference type="Proteomes" id="UP000799779"/>
    </source>
</evidence>
<keyword evidence="2" id="KW-0472">Membrane</keyword>
<dbReference type="AlphaFoldDB" id="A0A6A5W3Z1"/>
<keyword evidence="2" id="KW-1133">Transmembrane helix</keyword>
<dbReference type="OrthoDB" id="5421290at2759"/>
<name>A0A6A5W3Z1_9PLEO</name>
<evidence type="ECO:0000313" key="4">
    <source>
        <dbReference type="EMBL" id="KAF1996602.1"/>
    </source>
</evidence>
<feature type="region of interest" description="Disordered" evidence="1">
    <location>
        <begin position="156"/>
        <end position="185"/>
    </location>
</feature>
<keyword evidence="5" id="KW-1185">Reference proteome</keyword>
<keyword evidence="3" id="KW-0732">Signal</keyword>
<evidence type="ECO:0000256" key="3">
    <source>
        <dbReference type="SAM" id="SignalP"/>
    </source>
</evidence>
<feature type="signal peptide" evidence="3">
    <location>
        <begin position="1"/>
        <end position="21"/>
    </location>
</feature>
<feature type="non-terminal residue" evidence="4">
    <location>
        <position position="220"/>
    </location>
</feature>
<evidence type="ECO:0000256" key="1">
    <source>
        <dbReference type="SAM" id="MobiDB-lite"/>
    </source>
</evidence>
<gene>
    <name evidence="4" type="ORF">P154DRAFT_418015</name>
</gene>
<feature type="compositionally biased region" description="Polar residues" evidence="1">
    <location>
        <begin position="156"/>
        <end position="174"/>
    </location>
</feature>
<dbReference type="EMBL" id="ML977623">
    <property type="protein sequence ID" value="KAF1996602.1"/>
    <property type="molecule type" value="Genomic_DNA"/>
</dbReference>
<evidence type="ECO:0008006" key="6">
    <source>
        <dbReference type="Google" id="ProtNLM"/>
    </source>
</evidence>
<reference evidence="4" key="1">
    <citation type="journal article" date="2020" name="Stud. Mycol.">
        <title>101 Dothideomycetes genomes: a test case for predicting lifestyles and emergence of pathogens.</title>
        <authorList>
            <person name="Haridas S."/>
            <person name="Albert R."/>
            <person name="Binder M."/>
            <person name="Bloem J."/>
            <person name="Labutti K."/>
            <person name="Salamov A."/>
            <person name="Andreopoulos B."/>
            <person name="Baker S."/>
            <person name="Barry K."/>
            <person name="Bills G."/>
            <person name="Bluhm B."/>
            <person name="Cannon C."/>
            <person name="Castanera R."/>
            <person name="Culley D."/>
            <person name="Daum C."/>
            <person name="Ezra D."/>
            <person name="Gonzalez J."/>
            <person name="Henrissat B."/>
            <person name="Kuo A."/>
            <person name="Liang C."/>
            <person name="Lipzen A."/>
            <person name="Lutzoni F."/>
            <person name="Magnuson J."/>
            <person name="Mondo S."/>
            <person name="Nolan M."/>
            <person name="Ohm R."/>
            <person name="Pangilinan J."/>
            <person name="Park H.-J."/>
            <person name="Ramirez L."/>
            <person name="Alfaro M."/>
            <person name="Sun H."/>
            <person name="Tritt A."/>
            <person name="Yoshinaga Y."/>
            <person name="Zwiers L.-H."/>
            <person name="Turgeon B."/>
            <person name="Goodwin S."/>
            <person name="Spatafora J."/>
            <person name="Crous P."/>
            <person name="Grigoriev I."/>
        </authorList>
    </citation>
    <scope>NUCLEOTIDE SEQUENCE</scope>
    <source>
        <strain evidence="4">CBS 123094</strain>
    </source>
</reference>
<feature type="chain" id="PRO_5025443440" description="Extracellular membrane protein CFEM domain-containing protein" evidence="3">
    <location>
        <begin position="22"/>
        <end position="220"/>
    </location>
</feature>
<proteinExistence type="predicted"/>
<feature type="non-terminal residue" evidence="4">
    <location>
        <position position="1"/>
    </location>
</feature>
<feature type="transmembrane region" description="Helical" evidence="2">
    <location>
        <begin position="192"/>
        <end position="215"/>
    </location>
</feature>